<dbReference type="KEGG" id="hrr:HZS55_13480"/>
<organism evidence="1 2">
    <name type="scientific">Halosimplex rubrum</name>
    <dbReference type="NCBI Taxonomy" id="869889"/>
    <lineage>
        <taxon>Archaea</taxon>
        <taxon>Methanobacteriati</taxon>
        <taxon>Methanobacteriota</taxon>
        <taxon>Stenosarchaea group</taxon>
        <taxon>Halobacteria</taxon>
        <taxon>Halobacteriales</taxon>
        <taxon>Haloarculaceae</taxon>
        <taxon>Halosimplex</taxon>
    </lineage>
</organism>
<dbReference type="PROSITE" id="PS00101">
    <property type="entry name" value="HEXAPEP_TRANSFERASES"/>
    <property type="match status" value="2"/>
</dbReference>
<evidence type="ECO:0000313" key="1">
    <source>
        <dbReference type="EMBL" id="QLH78257.1"/>
    </source>
</evidence>
<dbReference type="EMBL" id="CP058910">
    <property type="protein sequence ID" value="QLH78257.1"/>
    <property type="molecule type" value="Genomic_DNA"/>
</dbReference>
<name>A0A7D5P1E0_9EURY</name>
<dbReference type="GeneID" id="56078893"/>
<gene>
    <name evidence="1" type="ORF">HZS55_13480</name>
</gene>
<dbReference type="InterPro" id="IPR018357">
    <property type="entry name" value="Hexapep_transf_CS"/>
</dbReference>
<reference evidence="1 2" key="1">
    <citation type="submission" date="2020-07" db="EMBL/GenBank/DDBJ databases">
        <title>Halosimplex pelagicum sp. nov. and Halosimplex rubrum sp. nov., isolated from salted brown alga Laminaria, and emended description of the genus Halosimplex.</title>
        <authorList>
            <person name="Cui H."/>
        </authorList>
    </citation>
    <scope>NUCLEOTIDE SEQUENCE [LARGE SCALE GENOMIC DNA]</scope>
    <source>
        <strain evidence="1 2">R27</strain>
    </source>
</reference>
<protein>
    <submittedName>
        <fullName evidence="1">Uncharacterized protein</fullName>
    </submittedName>
</protein>
<evidence type="ECO:0000313" key="2">
    <source>
        <dbReference type="Proteomes" id="UP000509667"/>
    </source>
</evidence>
<dbReference type="Proteomes" id="UP000509667">
    <property type="component" value="Chromosome"/>
</dbReference>
<dbReference type="RefSeq" id="WP_179908179.1">
    <property type="nucleotide sequence ID" value="NZ_CP058910.1"/>
</dbReference>
<keyword evidence="2" id="KW-1185">Reference proteome</keyword>
<accession>A0A7D5P1E0</accession>
<dbReference type="AlphaFoldDB" id="A0A7D5P1E0"/>
<sequence length="95" mass="9256">MTEETPCQYSSLTSNEWTGSESVGVGSGVEVGVGVGVGVLVGVDVGVAVGVDVGVLVGDAVGVGRGVESLGGSVSASDRSPDPDFAVDPLISLFC</sequence>
<dbReference type="GO" id="GO:0016740">
    <property type="term" value="F:transferase activity"/>
    <property type="evidence" value="ECO:0007669"/>
    <property type="project" value="InterPro"/>
</dbReference>
<proteinExistence type="predicted"/>